<feature type="region of interest" description="Disordered" evidence="4">
    <location>
        <begin position="1"/>
        <end position="169"/>
    </location>
</feature>
<evidence type="ECO:0000256" key="2">
    <source>
        <dbReference type="ARBA" id="ARBA00023054"/>
    </source>
</evidence>
<keyword evidence="8" id="KW-1185">Reference proteome</keyword>
<dbReference type="GO" id="GO:0060285">
    <property type="term" value="P:cilium-dependent cell motility"/>
    <property type="evidence" value="ECO:0007669"/>
    <property type="project" value="TreeGrafter"/>
</dbReference>
<feature type="compositionally biased region" description="Acidic residues" evidence="4">
    <location>
        <begin position="680"/>
        <end position="691"/>
    </location>
</feature>
<feature type="compositionally biased region" description="Polar residues" evidence="4">
    <location>
        <begin position="501"/>
        <end position="520"/>
    </location>
</feature>
<evidence type="ECO:0000259" key="6">
    <source>
        <dbReference type="Pfam" id="PF14775"/>
    </source>
</evidence>
<accession>A0A0L0HIX0</accession>
<dbReference type="EMBL" id="KQ257455">
    <property type="protein sequence ID" value="KND01052.1"/>
    <property type="molecule type" value="Genomic_DNA"/>
</dbReference>
<evidence type="ECO:0000313" key="8">
    <source>
        <dbReference type="Proteomes" id="UP000053201"/>
    </source>
</evidence>
<dbReference type="Pfam" id="PF14772">
    <property type="entry name" value="NYD-SP28"/>
    <property type="match status" value="1"/>
</dbReference>
<evidence type="ECO:0000259" key="5">
    <source>
        <dbReference type="Pfam" id="PF14772"/>
    </source>
</evidence>
<feature type="compositionally biased region" description="Basic and acidic residues" evidence="4">
    <location>
        <begin position="74"/>
        <end position="90"/>
    </location>
</feature>
<keyword evidence="2 3" id="KW-0175">Coiled coil</keyword>
<organism evidence="7 8">
    <name type="scientific">Spizellomyces punctatus (strain DAOM BR117)</name>
    <dbReference type="NCBI Taxonomy" id="645134"/>
    <lineage>
        <taxon>Eukaryota</taxon>
        <taxon>Fungi</taxon>
        <taxon>Fungi incertae sedis</taxon>
        <taxon>Chytridiomycota</taxon>
        <taxon>Chytridiomycota incertae sedis</taxon>
        <taxon>Chytridiomycetes</taxon>
        <taxon>Spizellomycetales</taxon>
        <taxon>Spizellomycetaceae</taxon>
        <taxon>Spizellomyces</taxon>
    </lineage>
</organism>
<dbReference type="InterPro" id="IPR039750">
    <property type="entry name" value="DRC1/DRC2"/>
</dbReference>
<dbReference type="RefSeq" id="XP_016609091.1">
    <property type="nucleotide sequence ID" value="XM_016752391.1"/>
</dbReference>
<proteinExistence type="inferred from homology"/>
<feature type="compositionally biased region" description="Polar residues" evidence="4">
    <location>
        <begin position="107"/>
        <end position="133"/>
    </location>
</feature>
<dbReference type="AlphaFoldDB" id="A0A0L0HIX0"/>
<feature type="region of interest" description="Disordered" evidence="4">
    <location>
        <begin position="663"/>
        <end position="705"/>
    </location>
</feature>
<feature type="compositionally biased region" description="Basic and acidic residues" evidence="4">
    <location>
        <begin position="138"/>
        <end position="165"/>
    </location>
</feature>
<reference evidence="7 8" key="1">
    <citation type="submission" date="2009-08" db="EMBL/GenBank/DDBJ databases">
        <title>The Genome Sequence of Spizellomyces punctatus strain DAOM BR117.</title>
        <authorList>
            <consortium name="The Broad Institute Genome Sequencing Platform"/>
            <person name="Russ C."/>
            <person name="Cuomo C."/>
            <person name="Shea T."/>
            <person name="Young S.K."/>
            <person name="Zeng Q."/>
            <person name="Koehrsen M."/>
            <person name="Haas B."/>
            <person name="Borodovsky M."/>
            <person name="Guigo R."/>
            <person name="Alvarado L."/>
            <person name="Berlin A."/>
            <person name="Bochicchio J."/>
            <person name="Borenstein D."/>
            <person name="Chapman S."/>
            <person name="Chen Z."/>
            <person name="Engels R."/>
            <person name="Freedman E."/>
            <person name="Gellesch M."/>
            <person name="Goldberg J."/>
            <person name="Griggs A."/>
            <person name="Gujja S."/>
            <person name="Heiman D."/>
            <person name="Hepburn T."/>
            <person name="Howarth C."/>
            <person name="Jen D."/>
            <person name="Larson L."/>
            <person name="Lewis B."/>
            <person name="Mehta T."/>
            <person name="Park D."/>
            <person name="Pearson M."/>
            <person name="Roberts A."/>
            <person name="Saif S."/>
            <person name="Shenoy N."/>
            <person name="Sisk P."/>
            <person name="Stolte C."/>
            <person name="Sykes S."/>
            <person name="Thomson T."/>
            <person name="Walk T."/>
            <person name="White J."/>
            <person name="Yandava C."/>
            <person name="Burger G."/>
            <person name="Gray M.W."/>
            <person name="Holland P.W.H."/>
            <person name="King N."/>
            <person name="Lang F.B.F."/>
            <person name="Roger A.J."/>
            <person name="Ruiz-Trillo I."/>
            <person name="Lander E."/>
            <person name="Nusbaum C."/>
        </authorList>
    </citation>
    <scope>NUCLEOTIDE SEQUENCE [LARGE SCALE GENOMIC DNA]</scope>
    <source>
        <strain evidence="7 8">DAOM BR117</strain>
    </source>
</reference>
<feature type="domain" description="Dynein regulatory complex protein 1/2 N-terminal" evidence="5">
    <location>
        <begin position="137"/>
        <end position="236"/>
    </location>
</feature>
<evidence type="ECO:0000256" key="3">
    <source>
        <dbReference type="SAM" id="Coils"/>
    </source>
</evidence>
<dbReference type="STRING" id="645134.A0A0L0HIX0"/>
<evidence type="ECO:0000256" key="1">
    <source>
        <dbReference type="ARBA" id="ARBA00009688"/>
    </source>
</evidence>
<dbReference type="InterPro" id="IPR039505">
    <property type="entry name" value="DRC1/2_N"/>
</dbReference>
<dbReference type="VEuPathDB" id="FungiDB:SPPG_04144"/>
<feature type="coiled-coil region" evidence="3">
    <location>
        <begin position="317"/>
        <end position="351"/>
    </location>
</feature>
<name>A0A0L0HIX0_SPIPD</name>
<dbReference type="GO" id="GO:0003352">
    <property type="term" value="P:regulation of cilium movement"/>
    <property type="evidence" value="ECO:0007669"/>
    <property type="project" value="TreeGrafter"/>
</dbReference>
<feature type="compositionally biased region" description="Low complexity" evidence="4">
    <location>
        <begin position="548"/>
        <end position="558"/>
    </location>
</feature>
<dbReference type="OMA" id="LDFMMAR"/>
<dbReference type="GO" id="GO:0070286">
    <property type="term" value="P:axonemal dynein complex assembly"/>
    <property type="evidence" value="ECO:0007669"/>
    <property type="project" value="InterPro"/>
</dbReference>
<comment type="similarity">
    <text evidence="1">Belongs to the DRC1 family.</text>
</comment>
<feature type="region of interest" description="Disordered" evidence="4">
    <location>
        <begin position="497"/>
        <end position="536"/>
    </location>
</feature>
<dbReference type="InterPro" id="IPR029440">
    <property type="entry name" value="DRC1_C"/>
</dbReference>
<dbReference type="Pfam" id="PF14775">
    <property type="entry name" value="NYD-SP28_assoc"/>
    <property type="match status" value="1"/>
</dbReference>
<dbReference type="GO" id="GO:0005858">
    <property type="term" value="C:axonemal dynein complex"/>
    <property type="evidence" value="ECO:0007669"/>
    <property type="project" value="InterPro"/>
</dbReference>
<dbReference type="eggNOG" id="ENOG502QQ2B">
    <property type="taxonomic scope" value="Eukaryota"/>
</dbReference>
<feature type="domain" description="Dynein regulatory complex protein 1 C-terminal" evidence="6">
    <location>
        <begin position="716"/>
        <end position="774"/>
    </location>
</feature>
<feature type="coiled-coil region" evidence="3">
    <location>
        <begin position="215"/>
        <end position="271"/>
    </location>
</feature>
<feature type="coiled-coil region" evidence="3">
    <location>
        <begin position="752"/>
        <end position="779"/>
    </location>
</feature>
<evidence type="ECO:0000313" key="7">
    <source>
        <dbReference type="EMBL" id="KND01052.1"/>
    </source>
</evidence>
<dbReference type="PANTHER" id="PTHR21625">
    <property type="entry name" value="NYD-SP28 PROTEIN"/>
    <property type="match status" value="1"/>
</dbReference>
<sequence>MSNISAQAGGLNVDEVAQPHAGTPTGGASSGPVHGGEADEGGVTVGGEGDIEGEGEGDASREARIASRKRRMEARRLARMKPEKMEDASTARRTKKPEPSQAEAGKSKSQVSASKQRIESTKQASNDQVTSVRVSLVAREDGRRQEEARKVQQWNRKRDEERNRSSEMGTEIEDAWNKVLGTSGGPYELYELLTEQKHACGNLIGVKNKLIEEYVAELKSKDDEYVKELKRQAEEIDALLSRMEANHRAFQTTLREELEQIERAFVEERTELIDANVKDVDTLFETRAANEAKYMEERGNRVEDHVQQLEALRVHDAEEYNLVKIKLETDVQVLEQQLQQMRATYQLNTEKLEYNFQVLKKRDEENGTILGAQKRKITRLTDHLNTLKAKLSKQEKTYQQEYMGLTDDYKRITEQFKELQKKFRHFQVADGKKFREVWQMNEEMAKELMRKLLQADQIIHEQQLGLPWSPTPSPEDLFRTVDPSIFHSSSPSAKVAAIAATTKTQRPSSRGNITAESSAPSADKAMASTADDDEPRPSIAAKLLAATDDTTPSASSTTHQHHLSPSSATTKRMLDLLCTEASFLVEEKLQKLLVPLQSSEQSLMKLDSIFKALGVESMEDMERLMGYFIKSSTTDAHGQEEVELIGPNEVVGAVRKFVEDKRSRKVGGPDTLTETRAVEDDLPDTDLEPPSDTEAAITNADGTSNTQSRSELLRSYWQRMANVIDDDKYRVWTAVHAAMTNYNAELVARYNLTQQVEAIQQQNDELKGLLRQYMGAQVNDELHIPPAKILMAQAGVQVG</sequence>
<dbReference type="Proteomes" id="UP000053201">
    <property type="component" value="Unassembled WGS sequence"/>
</dbReference>
<feature type="coiled-coil region" evidence="3">
    <location>
        <begin position="377"/>
        <end position="422"/>
    </location>
</feature>
<dbReference type="GeneID" id="27687611"/>
<dbReference type="OrthoDB" id="10260459at2759"/>
<protein>
    <recommendedName>
        <fullName evidence="9">Dynein regulatory complex protein 1</fullName>
    </recommendedName>
</protein>
<gene>
    <name evidence="7" type="ORF">SPPG_04144</name>
</gene>
<dbReference type="PANTHER" id="PTHR21625:SF1">
    <property type="entry name" value="DYNEIN REGULATORY COMPLEX PROTEIN 1"/>
    <property type="match status" value="1"/>
</dbReference>
<evidence type="ECO:0008006" key="9">
    <source>
        <dbReference type="Google" id="ProtNLM"/>
    </source>
</evidence>
<dbReference type="InParanoid" id="A0A0L0HIX0"/>
<feature type="region of interest" description="Disordered" evidence="4">
    <location>
        <begin position="548"/>
        <end position="568"/>
    </location>
</feature>
<evidence type="ECO:0000256" key="4">
    <source>
        <dbReference type="SAM" id="MobiDB-lite"/>
    </source>
</evidence>